<reference evidence="7 8" key="1">
    <citation type="submission" date="2019-03" db="EMBL/GenBank/DDBJ databases">
        <title>Flavobacterium LB-D12 sp. nov., isolated from arctic soil.</title>
        <authorList>
            <person name="Chaudhary D.K."/>
        </authorList>
    </citation>
    <scope>NUCLEOTIDE SEQUENCE [LARGE SCALE GENOMIC DNA]</scope>
    <source>
        <strain evidence="7 8">LB-D12</strain>
    </source>
</reference>
<dbReference type="Proteomes" id="UP000294644">
    <property type="component" value="Unassembled WGS sequence"/>
</dbReference>
<dbReference type="PANTHER" id="PTHR43646:SF2">
    <property type="entry name" value="GLYCOSYLTRANSFERASE 2-LIKE DOMAIN-CONTAINING PROTEIN"/>
    <property type="match status" value="1"/>
</dbReference>
<dbReference type="CDD" id="cd02522">
    <property type="entry name" value="GT_2_like_a"/>
    <property type="match status" value="1"/>
</dbReference>
<feature type="domain" description="Glycosyltransferase 2-like" evidence="6">
    <location>
        <begin position="5"/>
        <end position="126"/>
    </location>
</feature>
<accession>A0A4R5D2T4</accession>
<keyword evidence="3" id="KW-0328">Glycosyltransferase</keyword>
<gene>
    <name evidence="7" type="ORF">E0F91_06145</name>
</gene>
<dbReference type="InterPro" id="IPR026461">
    <property type="entry name" value="Trfase_2_rSAM/seldom_assoc"/>
</dbReference>
<dbReference type="Pfam" id="PF00535">
    <property type="entry name" value="Glycos_transf_2"/>
    <property type="match status" value="1"/>
</dbReference>
<sequence length="230" mass="26509">MNKISIIIPIFNEVNSISKLLVQLENKAFQKEAIEIIVVDGGSTDGSQDSLYTNFNIRLIEVGKGRAKQMNAGAKAATGNILYFLHCDGLPPKHFDQIITNAVQKGNLAGCFRLKFDYNHPLLMVSQWFTRFNHISCRGGDQSLFITKNLFEEIKGFDEKYIIYEDNEIISRLYAKKQFVVLPDYISASARRYRENGVWRLQFHFGIIHLKRRLGHSAESMLQYYKKHIL</sequence>
<name>A0A4R5D2T4_9FLAO</name>
<comment type="subcellular location">
    <subcellularLocation>
        <location evidence="1">Cell membrane</location>
    </subcellularLocation>
</comment>
<dbReference type="EMBL" id="SMFN01000005">
    <property type="protein sequence ID" value="TDE05771.1"/>
    <property type="molecule type" value="Genomic_DNA"/>
</dbReference>
<dbReference type="PANTHER" id="PTHR43646">
    <property type="entry name" value="GLYCOSYLTRANSFERASE"/>
    <property type="match status" value="1"/>
</dbReference>
<dbReference type="GO" id="GO:0016757">
    <property type="term" value="F:glycosyltransferase activity"/>
    <property type="evidence" value="ECO:0007669"/>
    <property type="project" value="UniProtKB-KW"/>
</dbReference>
<proteinExistence type="predicted"/>
<dbReference type="GO" id="GO:0005886">
    <property type="term" value="C:plasma membrane"/>
    <property type="evidence" value="ECO:0007669"/>
    <property type="project" value="UniProtKB-SubCell"/>
</dbReference>
<evidence type="ECO:0000256" key="3">
    <source>
        <dbReference type="ARBA" id="ARBA00022676"/>
    </source>
</evidence>
<evidence type="ECO:0000256" key="2">
    <source>
        <dbReference type="ARBA" id="ARBA00022475"/>
    </source>
</evidence>
<dbReference type="InterPro" id="IPR001173">
    <property type="entry name" value="Glyco_trans_2-like"/>
</dbReference>
<keyword evidence="4 7" id="KW-0808">Transferase</keyword>
<evidence type="ECO:0000313" key="8">
    <source>
        <dbReference type="Proteomes" id="UP000294644"/>
    </source>
</evidence>
<dbReference type="AlphaFoldDB" id="A0A4R5D2T4"/>
<dbReference type="SUPFAM" id="SSF53448">
    <property type="entry name" value="Nucleotide-diphospho-sugar transferases"/>
    <property type="match status" value="1"/>
</dbReference>
<comment type="caution">
    <text evidence="7">The sequence shown here is derived from an EMBL/GenBank/DDBJ whole genome shotgun (WGS) entry which is preliminary data.</text>
</comment>
<dbReference type="OrthoDB" id="9810303at2"/>
<keyword evidence="2" id="KW-1003">Cell membrane</keyword>
<keyword evidence="8" id="KW-1185">Reference proteome</keyword>
<evidence type="ECO:0000256" key="4">
    <source>
        <dbReference type="ARBA" id="ARBA00022679"/>
    </source>
</evidence>
<protein>
    <submittedName>
        <fullName evidence="7">Glycosyltransferase</fullName>
    </submittedName>
</protein>
<dbReference type="InterPro" id="IPR029044">
    <property type="entry name" value="Nucleotide-diphossugar_trans"/>
</dbReference>
<dbReference type="Gene3D" id="3.90.550.10">
    <property type="entry name" value="Spore Coat Polysaccharide Biosynthesis Protein SpsA, Chain A"/>
    <property type="match status" value="1"/>
</dbReference>
<dbReference type="RefSeq" id="WP_132065443.1">
    <property type="nucleotide sequence ID" value="NZ_SMFN01000005.1"/>
</dbReference>
<organism evidence="7 8">
    <name type="scientific">Flavobacterium sandaracinum</name>
    <dbReference type="NCBI Taxonomy" id="2541733"/>
    <lineage>
        <taxon>Bacteria</taxon>
        <taxon>Pseudomonadati</taxon>
        <taxon>Bacteroidota</taxon>
        <taxon>Flavobacteriia</taxon>
        <taxon>Flavobacteriales</taxon>
        <taxon>Flavobacteriaceae</taxon>
        <taxon>Flavobacterium</taxon>
    </lineage>
</organism>
<evidence type="ECO:0000256" key="1">
    <source>
        <dbReference type="ARBA" id="ARBA00004236"/>
    </source>
</evidence>
<evidence type="ECO:0000259" key="6">
    <source>
        <dbReference type="Pfam" id="PF00535"/>
    </source>
</evidence>
<dbReference type="NCBIfam" id="TIGR04283">
    <property type="entry name" value="glyco_like_mftF"/>
    <property type="match status" value="1"/>
</dbReference>
<keyword evidence="5" id="KW-0472">Membrane</keyword>
<evidence type="ECO:0000256" key="5">
    <source>
        <dbReference type="ARBA" id="ARBA00023136"/>
    </source>
</evidence>
<evidence type="ECO:0000313" key="7">
    <source>
        <dbReference type="EMBL" id="TDE05771.1"/>
    </source>
</evidence>